<reference evidence="2 3" key="1">
    <citation type="submission" date="2016-10" db="EMBL/GenBank/DDBJ databases">
        <authorList>
            <person name="de Groot N.N."/>
        </authorList>
    </citation>
    <scope>NUCLEOTIDE SEQUENCE [LARGE SCALE GENOMIC DNA]</scope>
    <source>
        <strain evidence="2 3">Nv1</strain>
    </source>
</reference>
<gene>
    <name evidence="2" type="ORF">SAMN05216387_104217</name>
</gene>
<dbReference type="EMBL" id="FOBH01000004">
    <property type="protein sequence ID" value="SEL04648.1"/>
    <property type="molecule type" value="Genomic_DNA"/>
</dbReference>
<sequence>MDEAKTDSGAAAIDICVQHARDMLASQLPLIKDKGYDFAPQFRQMTIQLYLLGVMWRYGESLSLSNARDHAFVALQSMLISDGMSKKLAQQRIVFLRNMSQVEGGGDALAVSMGYGAIMGDNSMPALFDEYRNEARVSGALWRLFERGKKIMFIGGAVAAFVAIWAATILLPKSEGIDILAFGLLAAAAVVVPIFLVGLFIYRVKIKKSDSSASSPS</sequence>
<proteinExistence type="predicted"/>
<name>A0A1H7M0Y1_9PROT</name>
<keyword evidence="1" id="KW-1133">Transmembrane helix</keyword>
<dbReference type="STRING" id="1233.SAMN05216387_104217"/>
<organism evidence="2 3">
    <name type="scientific">Nitrosovibrio tenuis</name>
    <dbReference type="NCBI Taxonomy" id="1233"/>
    <lineage>
        <taxon>Bacteria</taxon>
        <taxon>Pseudomonadati</taxon>
        <taxon>Pseudomonadota</taxon>
        <taxon>Betaproteobacteria</taxon>
        <taxon>Nitrosomonadales</taxon>
        <taxon>Nitrosomonadaceae</taxon>
        <taxon>Nitrosovibrio</taxon>
    </lineage>
</organism>
<evidence type="ECO:0000256" key="1">
    <source>
        <dbReference type="SAM" id="Phobius"/>
    </source>
</evidence>
<evidence type="ECO:0000313" key="2">
    <source>
        <dbReference type="EMBL" id="SEL04648.1"/>
    </source>
</evidence>
<accession>A0A1H7M0Y1</accession>
<feature type="transmembrane region" description="Helical" evidence="1">
    <location>
        <begin position="151"/>
        <end position="171"/>
    </location>
</feature>
<dbReference type="Proteomes" id="UP000198620">
    <property type="component" value="Unassembled WGS sequence"/>
</dbReference>
<keyword evidence="1" id="KW-0472">Membrane</keyword>
<keyword evidence="1" id="KW-0812">Transmembrane</keyword>
<feature type="transmembrane region" description="Helical" evidence="1">
    <location>
        <begin position="177"/>
        <end position="202"/>
    </location>
</feature>
<evidence type="ECO:0000313" key="3">
    <source>
        <dbReference type="Proteomes" id="UP000198620"/>
    </source>
</evidence>
<dbReference type="AlphaFoldDB" id="A0A1H7M0Y1"/>
<keyword evidence="3" id="KW-1185">Reference proteome</keyword>
<dbReference type="OrthoDB" id="8565265at2"/>
<dbReference type="RefSeq" id="WP_090828431.1">
    <property type="nucleotide sequence ID" value="NZ_FOBH01000004.1"/>
</dbReference>
<protein>
    <submittedName>
        <fullName evidence="2">Uncharacterized protein</fullName>
    </submittedName>
</protein>